<dbReference type="InterPro" id="IPR002937">
    <property type="entry name" value="Amino_oxidase"/>
</dbReference>
<dbReference type="EMBL" id="JASZZX010000004">
    <property type="protein sequence ID" value="MDM3925957.1"/>
    <property type="molecule type" value="Genomic_DNA"/>
</dbReference>
<evidence type="ECO:0000256" key="4">
    <source>
        <dbReference type="PIRSR" id="PIRSR601613-1"/>
    </source>
</evidence>
<feature type="binding site" evidence="4">
    <location>
        <position position="395"/>
    </location>
    <ligand>
        <name>FAD</name>
        <dbReference type="ChEBI" id="CHEBI:57692"/>
    </ligand>
</feature>
<dbReference type="EC" id="1.-.-.-" evidence="8"/>
<name>A0A7U5MHQ4_MYCIT</name>
<evidence type="ECO:0000256" key="3">
    <source>
        <dbReference type="ARBA" id="ARBA00023002"/>
    </source>
</evidence>
<dbReference type="SUPFAM" id="SSF51905">
    <property type="entry name" value="FAD/NAD(P)-binding domain"/>
    <property type="match status" value="1"/>
</dbReference>
<dbReference type="InterPro" id="IPR050703">
    <property type="entry name" value="Flavin_MAO"/>
</dbReference>
<dbReference type="EMBL" id="CP015267">
    <property type="protein sequence ID" value="ASL13702.1"/>
    <property type="molecule type" value="Genomic_DNA"/>
</dbReference>
<dbReference type="AlphaFoldDB" id="A0A7U5MHQ4"/>
<dbReference type="Gene3D" id="3.50.50.60">
    <property type="entry name" value="FAD/NAD(P)-binding domain"/>
    <property type="match status" value="1"/>
</dbReference>
<reference evidence="7 9" key="1">
    <citation type="journal article" date="2017" name="Lancet Infect. Dis.">
        <title>Global outbreak of severe Mycobacterium chimaera disease after cardiac surgery: a molecular epidemiological study.</title>
        <authorList>
            <person name="van Ingen J."/>
            <person name="Kohl T."/>
            <person name="Kranzer K."/>
            <person name="Hasse B."/>
            <person name="Keller P."/>
            <person name="Szafranska A."/>
            <person name="Hillemann D."/>
            <person name="Chand M."/>
            <person name="Schreiber P."/>
            <person name="Sommerstein R."/>
            <person name="Berger C."/>
            <person name="Genoni M."/>
            <person name="Ruegg C."/>
            <person name="Troillet N."/>
            <person name="Widmer A.F."/>
            <person name="Becker S.L."/>
            <person name="Herrmann M."/>
            <person name="Eckmanns T."/>
            <person name="Haller S."/>
            <person name="Hoeller C."/>
            <person name="Debast S.B."/>
            <person name="Wolfhagen M.J."/>
            <person name="Hopman J."/>
            <person name="Kluytmans J."/>
            <person name="Langelaar M."/>
            <person name="Notermans D.W."/>
            <person name="ten Oever J."/>
            <person name="van den Barselaar P."/>
            <person name="Vonk A.B.A."/>
            <person name="Vos M.C."/>
            <person name="Ahmed N."/>
            <person name="Brown T."/>
            <person name="Crook D."/>
            <person name="Lamagni T."/>
            <person name="Phin N."/>
            <person name="Smith E.G."/>
            <person name="Zambon M."/>
            <person name="Serr A."/>
            <person name="Goetting T."/>
            <person name="Ebner W."/>
            <person name="Thuermer A."/>
            <person name="Utpatel C."/>
            <person name="Sproer C."/>
            <person name="Bunk B."/>
            <person name="Nubel U."/>
            <person name="Bloemberg G."/>
            <person name="Bottger E."/>
            <person name="Niemann S."/>
            <person name="Wagner D."/>
            <person name="Sax H."/>
        </authorList>
    </citation>
    <scope>NUCLEOTIDE SEQUENCE [LARGE SCALE GENOMIC DNA]</scope>
    <source>
        <strain evidence="7 9">ZUERICH-2</strain>
    </source>
</reference>
<evidence type="ECO:0000256" key="5">
    <source>
        <dbReference type="SAM" id="MobiDB-lite"/>
    </source>
</evidence>
<gene>
    <name evidence="7" type="ORF">MYCOZU2_01261</name>
    <name evidence="8" type="ORF">QRB35_07955</name>
</gene>
<dbReference type="PRINTS" id="PR00757">
    <property type="entry name" value="AMINEOXDASEF"/>
</dbReference>
<dbReference type="GO" id="GO:0016491">
    <property type="term" value="F:oxidoreductase activity"/>
    <property type="evidence" value="ECO:0007669"/>
    <property type="project" value="UniProtKB-KW"/>
</dbReference>
<sequence>MKVVVVGAGLGGLTAATRLSAAGHDVVVLEGRAEVGGRSRSRPVTGDVVELGAQFISTRHRRMRKLVTDAGLHLARGRYAAGPVLWRQPNDRAGHLIPHLAPTDLIALARLLLGPRSLRWLAAANRVELQRAELDAQSVADFFGHRCSASLRYFIECLIGALFGGAKLEDISLLSLAELLGREGGTLRFVIGEVGGASHIVEGTGALATHLASRLTTPVHLQATVNAVEQDNSTVAAHVDNGDVVEADHAIIAVPTPTLAGIKFTPSLPDTIDDANTGINYGRATKLVAVVPPRGPFQAQAFIGGNLITAGWRTRRVLYGFTTRIAAGLDVETLADDLCRGFGVSPGLVEHAELVSWPEDRFTGGTYAHLLPGRFSQFRRSLPHRHRRVRFAGAERSSWPLFMEGAVESGEQAADSTIRASLQPRNCVTSPLNPSSK</sequence>
<evidence type="ECO:0000256" key="2">
    <source>
        <dbReference type="ARBA" id="ARBA00005995"/>
    </source>
</evidence>
<dbReference type="PANTHER" id="PTHR43563">
    <property type="entry name" value="AMINE OXIDASE"/>
    <property type="match status" value="1"/>
</dbReference>
<dbReference type="Proteomes" id="UP000198286">
    <property type="component" value="Chromosome"/>
</dbReference>
<keyword evidence="3 8" id="KW-0560">Oxidoreductase</keyword>
<feature type="domain" description="Amine oxidase" evidence="6">
    <location>
        <begin position="351"/>
        <end position="415"/>
    </location>
</feature>
<dbReference type="InterPro" id="IPR036188">
    <property type="entry name" value="FAD/NAD-bd_sf"/>
</dbReference>
<keyword evidence="10" id="KW-1185">Reference proteome</keyword>
<reference evidence="8" key="4">
    <citation type="submission" date="2023-06" db="EMBL/GenBank/DDBJ databases">
        <authorList>
            <person name="Spilker T."/>
        </authorList>
    </citation>
    <scope>NUCLEOTIDE SEQUENCE</scope>
    <source>
        <strain evidence="8">FLAC1071</strain>
    </source>
</reference>
<dbReference type="InterPro" id="IPR001613">
    <property type="entry name" value="Flavin_amine_oxidase"/>
</dbReference>
<dbReference type="PANTHER" id="PTHR43563:SF1">
    <property type="entry name" value="AMINE OXIDASE [FLAVIN-CONTAINING] B"/>
    <property type="match status" value="1"/>
</dbReference>
<comment type="similarity">
    <text evidence="2">Belongs to the flavin monoamine oxidase family.</text>
</comment>
<evidence type="ECO:0000313" key="9">
    <source>
        <dbReference type="Proteomes" id="UP000198286"/>
    </source>
</evidence>
<feature type="compositionally biased region" description="Polar residues" evidence="5">
    <location>
        <begin position="414"/>
        <end position="437"/>
    </location>
</feature>
<evidence type="ECO:0000313" key="10">
    <source>
        <dbReference type="Proteomes" id="UP001529272"/>
    </source>
</evidence>
<evidence type="ECO:0000259" key="6">
    <source>
        <dbReference type="Pfam" id="PF01593"/>
    </source>
</evidence>
<evidence type="ECO:0000256" key="1">
    <source>
        <dbReference type="ARBA" id="ARBA00001974"/>
    </source>
</evidence>
<proteinExistence type="inferred from homology"/>
<evidence type="ECO:0000313" key="8">
    <source>
        <dbReference type="EMBL" id="MDM3925957.1"/>
    </source>
</evidence>
<reference evidence="10" key="2">
    <citation type="submission" date="2023-06" db="EMBL/GenBank/DDBJ databases">
        <title>Itaconate inhibition of nontuberculous mycobacteria.</title>
        <authorList>
            <person name="Spilker T."/>
        </authorList>
    </citation>
    <scope>NUCLEOTIDE SEQUENCE [LARGE SCALE GENOMIC DNA]</scope>
    <source>
        <strain evidence="10">FLAC1071</strain>
    </source>
</reference>
<feature type="binding site" evidence="4">
    <location>
        <position position="321"/>
    </location>
    <ligand>
        <name>substrate</name>
    </ligand>
</feature>
<feature type="binding site" evidence="4">
    <location>
        <position position="225"/>
    </location>
    <ligand>
        <name>FAD</name>
        <dbReference type="ChEBI" id="CHEBI:57692"/>
    </ligand>
</feature>
<dbReference type="RefSeq" id="WP_145958860.1">
    <property type="nucleotide sequence ID" value="NZ_CP015267.1"/>
</dbReference>
<feature type="domain" description="Amine oxidase" evidence="6">
    <location>
        <begin position="10"/>
        <end position="294"/>
    </location>
</feature>
<feature type="region of interest" description="Disordered" evidence="5">
    <location>
        <begin position="413"/>
        <end position="437"/>
    </location>
</feature>
<reference evidence="8 10" key="3">
    <citation type="submission" date="2023-06" db="EMBL/GenBank/DDBJ databases">
        <title>Itaconate inhibition of nontuberculous mycobacteria.</title>
        <authorList>
            <person name="Breen P."/>
            <person name="Zimbric M."/>
            <person name="Caverly L."/>
        </authorList>
    </citation>
    <scope>NUCLEOTIDE SEQUENCE [LARGE SCALE GENOMIC DNA]</scope>
    <source>
        <strain evidence="8 10">FLAC1071</strain>
    </source>
</reference>
<dbReference type="Proteomes" id="UP001529272">
    <property type="component" value="Unassembled WGS sequence"/>
</dbReference>
<protein>
    <submittedName>
        <fullName evidence="8">NAD(P)/FAD-dependent oxidoreductase</fullName>
        <ecNumber evidence="8">1.-.-.-</ecNumber>
    </submittedName>
    <submittedName>
        <fullName evidence="7">Putative flavin-containing monoamine oxidase AofH</fullName>
    </submittedName>
</protein>
<dbReference type="Pfam" id="PF01593">
    <property type="entry name" value="Amino_oxidase"/>
    <property type="match status" value="2"/>
</dbReference>
<comment type="cofactor">
    <cofactor evidence="1">
        <name>FAD</name>
        <dbReference type="ChEBI" id="CHEBI:57692"/>
    </cofactor>
</comment>
<accession>A0A7U5MHQ4</accession>
<organism evidence="7 9">
    <name type="scientific">Mycobacterium intracellulare subsp. chimaera</name>
    <dbReference type="NCBI Taxonomy" id="222805"/>
    <lineage>
        <taxon>Bacteria</taxon>
        <taxon>Bacillati</taxon>
        <taxon>Actinomycetota</taxon>
        <taxon>Actinomycetes</taxon>
        <taxon>Mycobacteriales</taxon>
        <taxon>Mycobacteriaceae</taxon>
        <taxon>Mycobacterium</taxon>
        <taxon>Mycobacterium avium complex (MAC)</taxon>
    </lineage>
</organism>
<evidence type="ECO:0000313" key="7">
    <source>
        <dbReference type="EMBL" id="ASL13702.1"/>
    </source>
</evidence>